<organism evidence="1 2">
    <name type="scientific">Leishmania martiniquensis</name>
    <dbReference type="NCBI Taxonomy" id="1580590"/>
    <lineage>
        <taxon>Eukaryota</taxon>
        <taxon>Discoba</taxon>
        <taxon>Euglenozoa</taxon>
        <taxon>Kinetoplastea</taxon>
        <taxon>Metakinetoplastina</taxon>
        <taxon>Trypanosomatida</taxon>
        <taxon>Trypanosomatidae</taxon>
        <taxon>Leishmaniinae</taxon>
        <taxon>Leishmania</taxon>
    </lineage>
</organism>
<reference evidence="1 2" key="1">
    <citation type="submission" date="2021-03" db="EMBL/GenBank/DDBJ databases">
        <title>Leishmania (Mundinia) martiniquensis Genome sequencing and assembly.</title>
        <authorList>
            <person name="Almutairi H."/>
            <person name="Gatherer D."/>
        </authorList>
    </citation>
    <scope>NUCLEOTIDE SEQUENCE [LARGE SCALE GENOMIC DNA]</scope>
    <source>
        <strain evidence="1">LSCM1</strain>
    </source>
</reference>
<comment type="caution">
    <text evidence="1">The sequence shown here is derived from an EMBL/GenBank/DDBJ whole genome shotgun (WGS) entry which is preliminary data.</text>
</comment>
<proteinExistence type="predicted"/>
<keyword evidence="2" id="KW-1185">Reference proteome</keyword>
<gene>
    <name evidence="1" type="ORF">LSCM1_00488</name>
</gene>
<dbReference type="EMBL" id="JAFEUZ010000036">
    <property type="protein sequence ID" value="KAG5464306.1"/>
    <property type="molecule type" value="Genomic_DNA"/>
</dbReference>
<dbReference type="SMR" id="A0A836GSR3"/>
<evidence type="ECO:0000313" key="1">
    <source>
        <dbReference type="EMBL" id="KAG5464306.1"/>
    </source>
</evidence>
<sequence>MPVASTRASKFSAALNFTSNDIIGPGACTAEENKRGTADGQPQAKDRAAGKEACDLALAEESLQCKAASLRRSIEADLMPRQEKVERALLLGRRQLAELQHLLPSVAFLRFRQKCALLCDRLHFCEELVVQALLTDAVGRAVRSGEVTEPLRWRKSNQWPVLTNVLQLQLQLYLADGNDAAVAAVTPSRLSHETNAVHRHLAACWAEHQERLFTDDFLGSYYTLKDVVHGWGSGWYARVSCADREESVGLEESSRAPHDVPGARTCPFPVWASLSDLNRLLSYSTLCPRHLTEDVVRSLETPLLTHFSDVWYYVEHVISSRSR</sequence>
<evidence type="ECO:0000313" key="2">
    <source>
        <dbReference type="Proteomes" id="UP000673552"/>
    </source>
</evidence>
<accession>A0A836GSR3</accession>
<name>A0A836GSR3_9TRYP</name>
<dbReference type="RefSeq" id="XP_067174243.1">
    <property type="nucleotide sequence ID" value="XM_067318138.1"/>
</dbReference>
<dbReference type="GeneID" id="92510650"/>
<dbReference type="KEGG" id="lmat:92510650"/>
<dbReference type="AlphaFoldDB" id="A0A836GSR3"/>
<dbReference type="Proteomes" id="UP000673552">
    <property type="component" value="Chromosome 36"/>
</dbReference>
<dbReference type="OrthoDB" id="260482at2759"/>
<protein>
    <submittedName>
        <fullName evidence="1">Uncharacterized protein</fullName>
    </submittedName>
</protein>